<dbReference type="Proteomes" id="UP000612893">
    <property type="component" value="Unassembled WGS sequence"/>
</dbReference>
<name>A0A934K9S7_9BACT</name>
<evidence type="ECO:0000256" key="1">
    <source>
        <dbReference type="SAM" id="Coils"/>
    </source>
</evidence>
<dbReference type="EMBL" id="JAEKNR010000246">
    <property type="protein sequence ID" value="MBJ7601454.1"/>
    <property type="molecule type" value="Genomic_DNA"/>
</dbReference>
<accession>A0A934K9S7</accession>
<keyword evidence="3" id="KW-1185">Reference proteome</keyword>
<keyword evidence="1" id="KW-0175">Coiled coil</keyword>
<comment type="caution">
    <text evidence="2">The sequence shown here is derived from an EMBL/GenBank/DDBJ whole genome shotgun (WGS) entry which is preliminary data.</text>
</comment>
<reference evidence="2" key="1">
    <citation type="submission" date="2020-10" db="EMBL/GenBank/DDBJ databases">
        <title>Ca. Dormibacterota MAGs.</title>
        <authorList>
            <person name="Montgomery K."/>
        </authorList>
    </citation>
    <scope>NUCLEOTIDE SEQUENCE [LARGE SCALE GENOMIC DNA]</scope>
    <source>
        <strain evidence="2">SC8812_S17_10</strain>
    </source>
</reference>
<organism evidence="2 3">
    <name type="scientific">Candidatus Nephthysia bennettiae</name>
    <dbReference type="NCBI Taxonomy" id="3127016"/>
    <lineage>
        <taxon>Bacteria</taxon>
        <taxon>Bacillati</taxon>
        <taxon>Candidatus Dormiibacterota</taxon>
        <taxon>Candidatus Dormibacteria</taxon>
        <taxon>Candidatus Dormibacterales</taxon>
        <taxon>Candidatus Dormibacteraceae</taxon>
        <taxon>Candidatus Nephthysia</taxon>
    </lineage>
</organism>
<dbReference type="AlphaFoldDB" id="A0A934K9S7"/>
<feature type="coiled-coil region" evidence="1">
    <location>
        <begin position="18"/>
        <end position="52"/>
    </location>
</feature>
<dbReference type="RefSeq" id="WP_338205692.1">
    <property type="nucleotide sequence ID" value="NZ_JAEKNR010000246.1"/>
</dbReference>
<evidence type="ECO:0000313" key="2">
    <source>
        <dbReference type="EMBL" id="MBJ7601454.1"/>
    </source>
</evidence>
<proteinExistence type="predicted"/>
<evidence type="ECO:0000313" key="3">
    <source>
        <dbReference type="Proteomes" id="UP000612893"/>
    </source>
</evidence>
<sequence>MAIRRRRTAANPGLDELVSETSDMVAQLLRENRTLKAENERLSRELERVSRGWEEIRRLARSAPRATPRRRSGR</sequence>
<gene>
    <name evidence="2" type="ORF">JF922_25690</name>
</gene>
<protein>
    <submittedName>
        <fullName evidence="2">Uncharacterized protein</fullName>
    </submittedName>
</protein>